<dbReference type="AlphaFoldDB" id="A0A2I0T325"/>
<dbReference type="PANTHER" id="PTHR13140">
    <property type="entry name" value="MYOSIN"/>
    <property type="match status" value="1"/>
</dbReference>
<keyword evidence="1" id="KW-0547">Nucleotide-binding</keyword>
<dbReference type="Proteomes" id="UP000233556">
    <property type="component" value="Unassembled WGS sequence"/>
</dbReference>
<evidence type="ECO:0000313" key="6">
    <source>
        <dbReference type="EMBL" id="PKU28206.1"/>
    </source>
</evidence>
<dbReference type="PROSITE" id="PS51456">
    <property type="entry name" value="MYOSIN_MOTOR"/>
    <property type="match status" value="1"/>
</dbReference>
<dbReference type="EMBL" id="KZ521829">
    <property type="protein sequence ID" value="PKU28206.1"/>
    <property type="molecule type" value="Genomic_DNA"/>
</dbReference>
<dbReference type="InterPro" id="IPR001609">
    <property type="entry name" value="Myosin_head_motor_dom-like"/>
</dbReference>
<dbReference type="GO" id="GO:0030048">
    <property type="term" value="P:actin filament-based movement"/>
    <property type="evidence" value="ECO:0007669"/>
    <property type="project" value="TreeGrafter"/>
</dbReference>
<reference evidence="7" key="1">
    <citation type="submission" date="2017-11" db="EMBL/GenBank/DDBJ databases">
        <authorList>
            <person name="Lima N.C."/>
            <person name="Parody-Merino A.M."/>
            <person name="Battley P.F."/>
            <person name="Fidler A.E."/>
            <person name="Prosdocimi F."/>
        </authorList>
    </citation>
    <scope>NUCLEOTIDE SEQUENCE [LARGE SCALE GENOMIC DNA]</scope>
</reference>
<dbReference type="InterPro" id="IPR027417">
    <property type="entry name" value="P-loop_NTPase"/>
</dbReference>
<dbReference type="GO" id="GO:0051015">
    <property type="term" value="F:actin filament binding"/>
    <property type="evidence" value="ECO:0007669"/>
    <property type="project" value="TreeGrafter"/>
</dbReference>
<dbReference type="GO" id="GO:0005524">
    <property type="term" value="F:ATP binding"/>
    <property type="evidence" value="ECO:0007669"/>
    <property type="project" value="UniProtKB-KW"/>
</dbReference>
<evidence type="ECO:0000256" key="1">
    <source>
        <dbReference type="ARBA" id="ARBA00022741"/>
    </source>
</evidence>
<dbReference type="GO" id="GO:0005886">
    <property type="term" value="C:plasma membrane"/>
    <property type="evidence" value="ECO:0007669"/>
    <property type="project" value="TreeGrafter"/>
</dbReference>
<dbReference type="SUPFAM" id="SSF52540">
    <property type="entry name" value="P-loop containing nucleoside triphosphate hydrolases"/>
    <property type="match status" value="1"/>
</dbReference>
<dbReference type="GO" id="GO:0000146">
    <property type="term" value="F:microfilament motor activity"/>
    <property type="evidence" value="ECO:0007669"/>
    <property type="project" value="TreeGrafter"/>
</dbReference>
<evidence type="ECO:0000313" key="7">
    <source>
        <dbReference type="Proteomes" id="UP000233556"/>
    </source>
</evidence>
<feature type="domain" description="Myosin motor" evidence="5">
    <location>
        <begin position="1"/>
        <end position="155"/>
    </location>
</feature>
<dbReference type="GO" id="GO:0005902">
    <property type="term" value="C:microvillus"/>
    <property type="evidence" value="ECO:0007669"/>
    <property type="project" value="TreeGrafter"/>
</dbReference>
<proteinExistence type="inferred from homology"/>
<comment type="similarity">
    <text evidence="4">Belongs to the TRAFAC class myosin-kinesin ATPase superfamily. Myosin family.</text>
</comment>
<dbReference type="OrthoDB" id="6108017at2759"/>
<comment type="caution">
    <text evidence="4">Lacks conserved residue(s) required for the propagation of feature annotation.</text>
</comment>
<dbReference type="GO" id="GO:0007015">
    <property type="term" value="P:actin filament organization"/>
    <property type="evidence" value="ECO:0007669"/>
    <property type="project" value="TreeGrafter"/>
</dbReference>
<dbReference type="Pfam" id="PF00063">
    <property type="entry name" value="Myosin_head"/>
    <property type="match status" value="1"/>
</dbReference>
<organism evidence="6 7">
    <name type="scientific">Limosa lapponica baueri</name>
    <dbReference type="NCBI Taxonomy" id="1758121"/>
    <lineage>
        <taxon>Eukaryota</taxon>
        <taxon>Metazoa</taxon>
        <taxon>Chordata</taxon>
        <taxon>Craniata</taxon>
        <taxon>Vertebrata</taxon>
        <taxon>Euteleostomi</taxon>
        <taxon>Archelosauria</taxon>
        <taxon>Archosauria</taxon>
        <taxon>Dinosauria</taxon>
        <taxon>Saurischia</taxon>
        <taxon>Theropoda</taxon>
        <taxon>Coelurosauria</taxon>
        <taxon>Aves</taxon>
        <taxon>Neognathae</taxon>
        <taxon>Neoaves</taxon>
        <taxon>Charadriiformes</taxon>
        <taxon>Scolopacidae</taxon>
        <taxon>Limosa</taxon>
    </lineage>
</organism>
<dbReference type="GO" id="GO:0016459">
    <property type="term" value="C:myosin complex"/>
    <property type="evidence" value="ECO:0007669"/>
    <property type="project" value="UniProtKB-KW"/>
</dbReference>
<evidence type="ECO:0000256" key="2">
    <source>
        <dbReference type="ARBA" id="ARBA00022840"/>
    </source>
</evidence>
<protein>
    <submittedName>
        <fullName evidence="6">Unconventional myosin-ig</fullName>
    </submittedName>
</protein>
<keyword evidence="4" id="KW-0505">Motor protein</keyword>
<keyword evidence="7" id="KW-1185">Reference proteome</keyword>
<accession>A0A2I0T325</accession>
<evidence type="ECO:0000259" key="5">
    <source>
        <dbReference type="PROSITE" id="PS51456"/>
    </source>
</evidence>
<gene>
    <name evidence="6" type="ORF">llap_21490</name>
</gene>
<keyword evidence="4" id="KW-0518">Myosin</keyword>
<name>A0A2I0T325_LIMLA</name>
<dbReference type="PANTHER" id="PTHR13140:SF381">
    <property type="entry name" value="UNCONVENTIONAL MYOSIN-IG"/>
    <property type="match status" value="1"/>
</dbReference>
<keyword evidence="2" id="KW-0067">ATP-binding</keyword>
<keyword evidence="3 4" id="KW-0009">Actin-binding</keyword>
<dbReference type="GO" id="GO:0006897">
    <property type="term" value="P:endocytosis"/>
    <property type="evidence" value="ECO:0007669"/>
    <property type="project" value="TreeGrafter"/>
</dbReference>
<evidence type="ECO:0000256" key="4">
    <source>
        <dbReference type="PROSITE-ProRule" id="PRU00782"/>
    </source>
</evidence>
<dbReference type="GO" id="GO:0005737">
    <property type="term" value="C:cytoplasm"/>
    <property type="evidence" value="ECO:0007669"/>
    <property type="project" value="TreeGrafter"/>
</dbReference>
<sequence>MGQLLLGAPPELLATLHLCPDPAAYRYTQEGTRGSACGDDVGGYRAVEEAMGVIGFSPEEMGSVRRILATILHLIEYFSNEPIVELVEQPHRGILALLDEACLAVGTVTDPLFLASMDARLGHHPHYTSRKLCPTDKTMEFDRDFRIKHYAGDVT</sequence>
<evidence type="ECO:0000256" key="3">
    <source>
        <dbReference type="ARBA" id="ARBA00023203"/>
    </source>
</evidence>
<reference evidence="7" key="2">
    <citation type="submission" date="2017-12" db="EMBL/GenBank/DDBJ databases">
        <title>Genome sequence of the Bar-tailed Godwit (Limosa lapponica baueri).</title>
        <authorList>
            <person name="Lima N.C.B."/>
            <person name="Parody-Merino A.M."/>
            <person name="Battley P.F."/>
            <person name="Fidler A.E."/>
            <person name="Prosdocimi F."/>
        </authorList>
    </citation>
    <scope>NUCLEOTIDE SEQUENCE [LARGE SCALE GENOMIC DNA]</scope>
</reference>
<dbReference type="Gene3D" id="1.20.58.530">
    <property type="match status" value="1"/>
</dbReference>